<protein>
    <recommendedName>
        <fullName evidence="4">Biogenesis of lysosome-related organelles complex 1 subunit KXD1</fullName>
    </recommendedName>
    <alternativeName>
        <fullName evidence="7">KxDL homolog</fullName>
    </alternativeName>
</protein>
<dbReference type="HOGENOM" id="CLU_087050_0_0_1"/>
<evidence type="ECO:0000313" key="11">
    <source>
        <dbReference type="Proteomes" id="UP000014074"/>
    </source>
</evidence>
<keyword evidence="11" id="KW-1185">Reference proteome</keyword>
<dbReference type="PANTHER" id="PTHR37787">
    <property type="entry name" value="BIOGENESIS OF LYSOSOME-RELATED ORGANELLES COMPLEX 1 SUBUNIT KXD1"/>
    <property type="match status" value="1"/>
</dbReference>
<dbReference type="Pfam" id="PF10241">
    <property type="entry name" value="KxDL"/>
    <property type="match status" value="1"/>
</dbReference>
<comment type="similarity">
    <text evidence="3">Belongs to the KXD1 family.</text>
</comment>
<evidence type="ECO:0000256" key="7">
    <source>
        <dbReference type="ARBA" id="ARBA00029808"/>
    </source>
</evidence>
<organism evidence="10 11">
    <name type="scientific">Phaeoacremonium minimum (strain UCR-PA7)</name>
    <name type="common">Esca disease fungus</name>
    <name type="synonym">Togninia minima</name>
    <dbReference type="NCBI Taxonomy" id="1286976"/>
    <lineage>
        <taxon>Eukaryota</taxon>
        <taxon>Fungi</taxon>
        <taxon>Dikarya</taxon>
        <taxon>Ascomycota</taxon>
        <taxon>Pezizomycotina</taxon>
        <taxon>Sordariomycetes</taxon>
        <taxon>Sordariomycetidae</taxon>
        <taxon>Togniniales</taxon>
        <taxon>Togniniaceae</taxon>
        <taxon>Phaeoacremonium</taxon>
    </lineage>
</organism>
<comment type="subcellular location">
    <subcellularLocation>
        <location evidence="2">Endosome</location>
    </subcellularLocation>
</comment>
<accession>R8BWC3</accession>
<dbReference type="RefSeq" id="XP_007911594.1">
    <property type="nucleotide sequence ID" value="XM_007913403.1"/>
</dbReference>
<evidence type="ECO:0000256" key="6">
    <source>
        <dbReference type="ARBA" id="ARBA00022753"/>
    </source>
</evidence>
<keyword evidence="5" id="KW-0813">Transport</keyword>
<evidence type="ECO:0000256" key="4">
    <source>
        <dbReference type="ARBA" id="ARBA00016207"/>
    </source>
</evidence>
<name>R8BWC3_PHAM7</name>
<dbReference type="eggNOG" id="ENOG502S1H5">
    <property type="taxonomic scope" value="Eukaryota"/>
</dbReference>
<gene>
    <name evidence="10" type="ORF">UCRPA7_811</name>
</gene>
<sequence>MSSPYSAQYYSGAVPMPVPTKGTYPNYYSTDSTYSVSPPEGEPSVSSGSGGVSYSTPGYSATASYAGSSHGDYDSAGSASGIDFNEYMHDRFAETFDPLPLDKTMVQQAQISGNLNAKHRELLDLQKQAQARLAKSRARFAEGMQDAREVRADLEWTQKKVSSMKSKASKKHSKEYSKARARYPSPEY</sequence>
<dbReference type="OrthoDB" id="4089816at2759"/>
<evidence type="ECO:0000256" key="1">
    <source>
        <dbReference type="ARBA" id="ARBA00002069"/>
    </source>
</evidence>
<feature type="domain" description="KxDL" evidence="9">
    <location>
        <begin position="91"/>
        <end position="176"/>
    </location>
</feature>
<evidence type="ECO:0000256" key="5">
    <source>
        <dbReference type="ARBA" id="ARBA00022448"/>
    </source>
</evidence>
<evidence type="ECO:0000259" key="9">
    <source>
        <dbReference type="Pfam" id="PF10241"/>
    </source>
</evidence>
<feature type="region of interest" description="Disordered" evidence="8">
    <location>
        <begin position="159"/>
        <end position="188"/>
    </location>
</feature>
<reference evidence="11" key="1">
    <citation type="journal article" date="2013" name="Genome Announc.">
        <title>Draft genome sequence of the ascomycete Phaeoacremonium aleophilum strain UCR-PA7, a causal agent of the esca disease complex in grapevines.</title>
        <authorList>
            <person name="Blanco-Ulate B."/>
            <person name="Rolshausen P."/>
            <person name="Cantu D."/>
        </authorList>
    </citation>
    <scope>NUCLEOTIDE SEQUENCE [LARGE SCALE GENOMIC DNA]</scope>
    <source>
        <strain evidence="11">UCR-PA7</strain>
    </source>
</reference>
<dbReference type="GO" id="GO:0032880">
    <property type="term" value="P:regulation of protein localization"/>
    <property type="evidence" value="ECO:0007669"/>
    <property type="project" value="TreeGrafter"/>
</dbReference>
<dbReference type="GeneID" id="19328931"/>
<evidence type="ECO:0000313" key="10">
    <source>
        <dbReference type="EMBL" id="EOO03643.1"/>
    </source>
</evidence>
<dbReference type="InterPro" id="IPR019371">
    <property type="entry name" value="KxDL_dom"/>
</dbReference>
<evidence type="ECO:0000256" key="8">
    <source>
        <dbReference type="SAM" id="MobiDB-lite"/>
    </source>
</evidence>
<proteinExistence type="inferred from homology"/>
<keyword evidence="6" id="KW-0967">Endosome</keyword>
<feature type="region of interest" description="Disordered" evidence="8">
    <location>
        <begin position="27"/>
        <end position="53"/>
    </location>
</feature>
<dbReference type="KEGG" id="tmn:UCRPA7_811"/>
<comment type="function">
    <text evidence="1">Component of the biogenesis of lysosome-related organelles complex-1 (BLOC-1) involved in endosomal cargo sorting.</text>
</comment>
<dbReference type="Proteomes" id="UP000014074">
    <property type="component" value="Unassembled WGS sequence"/>
</dbReference>
<dbReference type="AlphaFoldDB" id="R8BWC3"/>
<dbReference type="GO" id="GO:0031083">
    <property type="term" value="C:BLOC-1 complex"/>
    <property type="evidence" value="ECO:0007669"/>
    <property type="project" value="TreeGrafter"/>
</dbReference>
<feature type="compositionally biased region" description="Low complexity" evidence="8">
    <location>
        <begin position="34"/>
        <end position="53"/>
    </location>
</feature>
<dbReference type="GO" id="GO:0005768">
    <property type="term" value="C:endosome"/>
    <property type="evidence" value="ECO:0007669"/>
    <property type="project" value="UniProtKB-SubCell"/>
</dbReference>
<evidence type="ECO:0000256" key="2">
    <source>
        <dbReference type="ARBA" id="ARBA00004177"/>
    </source>
</evidence>
<dbReference type="InterPro" id="IPR051390">
    <property type="entry name" value="BLOC-1_subunit_KXD1"/>
</dbReference>
<dbReference type="GO" id="GO:0007032">
    <property type="term" value="P:endosome organization"/>
    <property type="evidence" value="ECO:0007669"/>
    <property type="project" value="TreeGrafter"/>
</dbReference>
<dbReference type="PANTHER" id="PTHR37787:SF1">
    <property type="entry name" value="BIOGENESIS OF LYSOSOME-RELATED ORGANELLES COMPLEX 1 SUBUNIT KXD1"/>
    <property type="match status" value="1"/>
</dbReference>
<evidence type="ECO:0000256" key="3">
    <source>
        <dbReference type="ARBA" id="ARBA00005913"/>
    </source>
</evidence>
<dbReference type="EMBL" id="KB932817">
    <property type="protein sequence ID" value="EOO03643.1"/>
    <property type="molecule type" value="Genomic_DNA"/>
</dbReference>